<proteinExistence type="predicted"/>
<dbReference type="AlphaFoldDB" id="A0A6G7PT87"/>
<accession>A0A6G7PT87</accession>
<dbReference type="InterPro" id="IPR017896">
    <property type="entry name" value="4Fe4S_Fe-S-bd"/>
</dbReference>
<dbReference type="PROSITE" id="PS51379">
    <property type="entry name" value="4FE4S_FER_2"/>
    <property type="match status" value="1"/>
</dbReference>
<sequence>MHSHGHLRDLLALPGGDQILKCIQCGTCSGSCSMIEVMDYGPRRLFALLKGGDITLALRSNTCWVCSSCYLCSVRCPRGIEITEIMYALKRLAIKVGIRPPNKVYRLYQIFAAVVAEDGRLSEGQLMRRFLLGHPAEALSRIPLALKLKEKGRLEFQARRLVDLEGFKKALSRAWQLEENP</sequence>
<evidence type="ECO:0000256" key="1">
    <source>
        <dbReference type="ARBA" id="ARBA00022723"/>
    </source>
</evidence>
<dbReference type="EMBL" id="CP048877">
    <property type="protein sequence ID" value="QIJ70895.1"/>
    <property type="molecule type" value="Genomic_DNA"/>
</dbReference>
<reference evidence="4 5" key="1">
    <citation type="submission" date="2020-02" db="EMBL/GenBank/DDBJ databases">
        <title>Genome analysis of Thermosulfuriphilus ammonigenes ST65T, an anaerobic thermophilic chemolithoautotrophic bacterium isolated from a deep-sea hydrothermal vent.</title>
        <authorList>
            <person name="Slobodkina G."/>
            <person name="Allioux M."/>
            <person name="Merkel A."/>
            <person name="Alain K."/>
            <person name="Jebbar M."/>
            <person name="Slobodkin A."/>
        </authorList>
    </citation>
    <scope>NUCLEOTIDE SEQUENCE [LARGE SCALE GENOMIC DNA]</scope>
    <source>
        <strain evidence="4 5">ST65</strain>
    </source>
</reference>
<dbReference type="InterPro" id="IPR009051">
    <property type="entry name" value="Helical_ferredxn"/>
</dbReference>
<gene>
    <name evidence="4" type="ORF">G4V39_00790</name>
</gene>
<keyword evidence="2" id="KW-0408">Iron</keyword>
<dbReference type="GO" id="GO:0005886">
    <property type="term" value="C:plasma membrane"/>
    <property type="evidence" value="ECO:0007669"/>
    <property type="project" value="TreeGrafter"/>
</dbReference>
<protein>
    <submittedName>
        <fullName evidence="4">Heterodisulfide reductase</fullName>
    </submittedName>
</protein>
<dbReference type="InterPro" id="IPR017900">
    <property type="entry name" value="4Fe4S_Fe_S_CS"/>
</dbReference>
<keyword evidence="5" id="KW-1185">Reference proteome</keyword>
<dbReference type="KEGG" id="tav:G4V39_00790"/>
<name>A0A6G7PT87_9BACT</name>
<organism evidence="4 5">
    <name type="scientific">Thermosulfuriphilus ammonigenes</name>
    <dbReference type="NCBI Taxonomy" id="1936021"/>
    <lineage>
        <taxon>Bacteria</taxon>
        <taxon>Pseudomonadati</taxon>
        <taxon>Thermodesulfobacteriota</taxon>
        <taxon>Thermodesulfobacteria</taxon>
        <taxon>Thermodesulfobacteriales</taxon>
        <taxon>Thermodesulfobacteriaceae</taxon>
        <taxon>Thermosulfuriphilus</taxon>
    </lineage>
</organism>
<dbReference type="Proteomes" id="UP000502179">
    <property type="component" value="Chromosome"/>
</dbReference>
<evidence type="ECO:0000256" key="2">
    <source>
        <dbReference type="ARBA" id="ARBA00023004"/>
    </source>
</evidence>
<dbReference type="GO" id="GO:0046872">
    <property type="term" value="F:metal ion binding"/>
    <property type="evidence" value="ECO:0007669"/>
    <property type="project" value="UniProtKB-KW"/>
</dbReference>
<dbReference type="Pfam" id="PF13183">
    <property type="entry name" value="Fer4_8"/>
    <property type="match status" value="1"/>
</dbReference>
<keyword evidence="1" id="KW-0479">Metal-binding</keyword>
<dbReference type="PROSITE" id="PS00198">
    <property type="entry name" value="4FE4S_FER_1"/>
    <property type="match status" value="1"/>
</dbReference>
<evidence type="ECO:0000313" key="4">
    <source>
        <dbReference type="EMBL" id="QIJ70895.1"/>
    </source>
</evidence>
<dbReference type="GO" id="GO:0051536">
    <property type="term" value="F:iron-sulfur cluster binding"/>
    <property type="evidence" value="ECO:0007669"/>
    <property type="project" value="UniProtKB-KW"/>
</dbReference>
<dbReference type="Gene3D" id="1.10.1060.10">
    <property type="entry name" value="Alpha-helical ferredoxin"/>
    <property type="match status" value="1"/>
</dbReference>
<dbReference type="PANTHER" id="PTHR43255:SF2">
    <property type="entry name" value="HETERODISULFIDE REDUCTASE RELATED PROTEIN"/>
    <property type="match status" value="1"/>
</dbReference>
<keyword evidence="3" id="KW-0411">Iron-sulfur</keyword>
<dbReference type="PANTHER" id="PTHR43255">
    <property type="entry name" value="IRON-SULFUR-BINDING OXIDOREDUCTASE FADF-RELATED-RELATED"/>
    <property type="match status" value="1"/>
</dbReference>
<evidence type="ECO:0000313" key="5">
    <source>
        <dbReference type="Proteomes" id="UP000502179"/>
    </source>
</evidence>
<dbReference type="RefSeq" id="WP_166031118.1">
    <property type="nucleotide sequence ID" value="NZ_CP048877.1"/>
</dbReference>
<dbReference type="InterPro" id="IPR051460">
    <property type="entry name" value="HdrC_iron-sulfur_subunit"/>
</dbReference>
<evidence type="ECO:0000256" key="3">
    <source>
        <dbReference type="ARBA" id="ARBA00023014"/>
    </source>
</evidence>
<dbReference type="SUPFAM" id="SSF46548">
    <property type="entry name" value="alpha-helical ferredoxin"/>
    <property type="match status" value="1"/>
</dbReference>